<feature type="compositionally biased region" description="Acidic residues" evidence="2">
    <location>
        <begin position="59"/>
        <end position="68"/>
    </location>
</feature>
<evidence type="ECO:0000313" key="4">
    <source>
        <dbReference type="EnsemblPlants" id="KQK22229"/>
    </source>
</evidence>
<feature type="compositionally biased region" description="Basic and acidic residues" evidence="2">
    <location>
        <begin position="83"/>
        <end position="92"/>
    </location>
</feature>
<organism evidence="3">
    <name type="scientific">Brachypodium distachyon</name>
    <name type="common">Purple false brome</name>
    <name type="synonym">Trachynia distachya</name>
    <dbReference type="NCBI Taxonomy" id="15368"/>
    <lineage>
        <taxon>Eukaryota</taxon>
        <taxon>Viridiplantae</taxon>
        <taxon>Streptophyta</taxon>
        <taxon>Embryophyta</taxon>
        <taxon>Tracheophyta</taxon>
        <taxon>Spermatophyta</taxon>
        <taxon>Magnoliopsida</taxon>
        <taxon>Liliopsida</taxon>
        <taxon>Poales</taxon>
        <taxon>Poaceae</taxon>
        <taxon>BOP clade</taxon>
        <taxon>Pooideae</taxon>
        <taxon>Stipodae</taxon>
        <taxon>Brachypodieae</taxon>
        <taxon>Brachypodium</taxon>
    </lineage>
</organism>
<dbReference type="AlphaFoldDB" id="A0A0Q3HI02"/>
<feature type="compositionally biased region" description="Polar residues" evidence="2">
    <location>
        <begin position="110"/>
        <end position="122"/>
    </location>
</feature>
<feature type="region of interest" description="Disordered" evidence="2">
    <location>
        <begin position="388"/>
        <end position="414"/>
    </location>
</feature>
<dbReference type="Gramene" id="KQK22229">
    <property type="protein sequence ID" value="KQK22229"/>
    <property type="gene ID" value="BRADI_1g65958v3"/>
</dbReference>
<feature type="region of interest" description="Disordered" evidence="2">
    <location>
        <begin position="59"/>
        <end position="123"/>
    </location>
</feature>
<reference evidence="3" key="2">
    <citation type="submission" date="2017-06" db="EMBL/GenBank/DDBJ databases">
        <title>WGS assembly of Brachypodium distachyon.</title>
        <authorList>
            <consortium name="The International Brachypodium Initiative"/>
            <person name="Lucas S."/>
            <person name="Harmon-Smith M."/>
            <person name="Lail K."/>
            <person name="Tice H."/>
            <person name="Grimwood J."/>
            <person name="Bruce D."/>
            <person name="Barry K."/>
            <person name="Shu S."/>
            <person name="Lindquist E."/>
            <person name="Wang M."/>
            <person name="Pitluck S."/>
            <person name="Vogel J.P."/>
            <person name="Garvin D.F."/>
            <person name="Mockler T.C."/>
            <person name="Schmutz J."/>
            <person name="Rokhsar D."/>
            <person name="Bevan M.W."/>
        </authorList>
    </citation>
    <scope>NUCLEOTIDE SEQUENCE</scope>
    <source>
        <strain evidence="3">Bd21</strain>
    </source>
</reference>
<evidence type="ECO:0000313" key="3">
    <source>
        <dbReference type="EMBL" id="KQK22229.1"/>
    </source>
</evidence>
<dbReference type="Proteomes" id="UP000008810">
    <property type="component" value="Chromosome 1"/>
</dbReference>
<evidence type="ECO:0000256" key="1">
    <source>
        <dbReference type="SAM" id="Coils"/>
    </source>
</evidence>
<gene>
    <name evidence="4" type="primary">LOC106865756</name>
    <name evidence="3" type="ORF">BRADI_1g65958v3</name>
</gene>
<dbReference type="EnsemblPlants" id="KQK22229">
    <property type="protein sequence ID" value="KQK22229"/>
    <property type="gene ID" value="BRADI_1g65958v3"/>
</dbReference>
<evidence type="ECO:0000313" key="5">
    <source>
        <dbReference type="Proteomes" id="UP000008810"/>
    </source>
</evidence>
<name>A0A0Q3HI02_BRADI</name>
<dbReference type="OrthoDB" id="10573328at2759"/>
<feature type="coiled-coil region" evidence="1">
    <location>
        <begin position="308"/>
        <end position="342"/>
    </location>
</feature>
<keyword evidence="1" id="KW-0175">Coiled coil</keyword>
<proteinExistence type="predicted"/>
<dbReference type="KEGG" id="bdi:106865756"/>
<dbReference type="EMBL" id="CM000880">
    <property type="protein sequence ID" value="KQK22229.1"/>
    <property type="molecule type" value="Genomic_DNA"/>
</dbReference>
<keyword evidence="5" id="KW-1185">Reference proteome</keyword>
<sequence length="414" mass="45625">MSWCKAYLGFFKDANIFCAGVAPPNSEGKSNDALPIATSNIAQHAAKGTPLVDLEDETEIDAPDDAAGEESCKDLTAQDEVEEARTAKKSAEPKASASKRKSDAHDGIEGNSTKGTRTTKSKLVNAWDPTANKESMDKLSSEIKLRVDTFEKAVDDDFDNVPSFDHVPDKYEGMPRVILRASDVTNLSGQDFFLYVKQDLELFQKLANAEELDKAVLAEMVEKVLTRWEKLFSTHIIEGMEKMAEALKELRALLVGTDATLPSPDIDGVSAYKGRVEETLKEAAAIQEAIRSILSQFDASEAIAQKKRDALATTRKQQEKKIADLRASLKLAEEKLVETQTQETELEAFFKDSGITRQDCYNLSINVKKTADRGELAKAEAEKHIEYAGENSKSSQPKPVRSLLAYMQSSSCEE</sequence>
<accession>A0A0Q3HI02</accession>
<protein>
    <submittedName>
        <fullName evidence="3 4">Uncharacterized protein</fullName>
    </submittedName>
</protein>
<reference evidence="4" key="3">
    <citation type="submission" date="2018-08" db="UniProtKB">
        <authorList>
            <consortium name="EnsemblPlants"/>
        </authorList>
    </citation>
    <scope>IDENTIFICATION</scope>
    <source>
        <strain evidence="4">cv. Bd21</strain>
    </source>
</reference>
<reference evidence="3 4" key="1">
    <citation type="journal article" date="2010" name="Nature">
        <title>Genome sequencing and analysis of the model grass Brachypodium distachyon.</title>
        <authorList>
            <consortium name="International Brachypodium Initiative"/>
        </authorList>
    </citation>
    <scope>NUCLEOTIDE SEQUENCE [LARGE SCALE GENOMIC DNA]</scope>
    <source>
        <strain evidence="3">Bd21</strain>
        <strain evidence="4">cv. Bd21</strain>
    </source>
</reference>
<dbReference type="GeneID" id="106865756"/>
<evidence type="ECO:0000256" key="2">
    <source>
        <dbReference type="SAM" id="MobiDB-lite"/>
    </source>
</evidence>
<dbReference type="RefSeq" id="XP_014751998.1">
    <property type="nucleotide sequence ID" value="XM_014896512.2"/>
</dbReference>